<reference evidence="2 3" key="2">
    <citation type="submission" date="2007-10" db="EMBL/GenBank/DDBJ databases">
        <authorList>
            <person name="Fulton L."/>
            <person name="Clifton S."/>
            <person name="Fulton B."/>
            <person name="Xu J."/>
            <person name="Minx P."/>
            <person name="Pepin K.H."/>
            <person name="Johnson M."/>
            <person name="Thiruvilangam P."/>
            <person name="Bhonagiri V."/>
            <person name="Nash W.E."/>
            <person name="Wang C."/>
            <person name="Mardis E.R."/>
            <person name="Wilson R.K."/>
        </authorList>
    </citation>
    <scope>NUCLEOTIDE SEQUENCE [LARGE SCALE GENOMIC DNA]</scope>
    <source>
        <strain evidence="2 3">ATCC 27755</strain>
    </source>
</reference>
<accession>B0G599</accession>
<dbReference type="PaxDb" id="411461-DORFOR_01439"/>
<protein>
    <submittedName>
        <fullName evidence="2">Uncharacterized protein</fullName>
    </submittedName>
</protein>
<keyword evidence="1" id="KW-1133">Transmembrane helix</keyword>
<proteinExistence type="predicted"/>
<keyword evidence="1" id="KW-0812">Transmembrane</keyword>
<dbReference type="STRING" id="411461.DORFOR_01439"/>
<evidence type="ECO:0000313" key="2">
    <source>
        <dbReference type="EMBL" id="EDR46949.1"/>
    </source>
</evidence>
<dbReference type="Proteomes" id="UP000005359">
    <property type="component" value="Unassembled WGS sequence"/>
</dbReference>
<dbReference type="EMBL" id="AAXA02000013">
    <property type="protein sequence ID" value="EDR46949.1"/>
    <property type="molecule type" value="Genomic_DNA"/>
</dbReference>
<gene>
    <name evidence="2" type="ORF">DORFOR_01439</name>
</gene>
<feature type="transmembrane region" description="Helical" evidence="1">
    <location>
        <begin position="12"/>
        <end position="35"/>
    </location>
</feature>
<sequence length="40" mass="4871">MLLFCQSYAPQLSVILHFLQFFYSHFIFLLCFFYVKNTIS</sequence>
<dbReference type="AlphaFoldDB" id="B0G599"/>
<reference evidence="2 3" key="1">
    <citation type="submission" date="2007-10" db="EMBL/GenBank/DDBJ databases">
        <title>Draft genome sequence of Dorea formicigenerans(ATCC 27755).</title>
        <authorList>
            <person name="Sudarsanam P."/>
            <person name="Ley R."/>
            <person name="Guruge J."/>
            <person name="Turnbaugh P.J."/>
            <person name="Mahowald M."/>
            <person name="Liep D."/>
            <person name="Gordon J."/>
        </authorList>
    </citation>
    <scope>NUCLEOTIDE SEQUENCE [LARGE SCALE GENOMIC DNA]</scope>
    <source>
        <strain evidence="2 3">ATCC 27755</strain>
    </source>
</reference>
<organism evidence="2 3">
    <name type="scientific">Dorea formicigenerans ATCC 27755</name>
    <dbReference type="NCBI Taxonomy" id="411461"/>
    <lineage>
        <taxon>Bacteria</taxon>
        <taxon>Bacillati</taxon>
        <taxon>Bacillota</taxon>
        <taxon>Clostridia</taxon>
        <taxon>Lachnospirales</taxon>
        <taxon>Lachnospiraceae</taxon>
        <taxon>Dorea</taxon>
    </lineage>
</organism>
<comment type="caution">
    <text evidence="2">The sequence shown here is derived from an EMBL/GenBank/DDBJ whole genome shotgun (WGS) entry which is preliminary data.</text>
</comment>
<evidence type="ECO:0000313" key="3">
    <source>
        <dbReference type="Proteomes" id="UP000005359"/>
    </source>
</evidence>
<evidence type="ECO:0000256" key="1">
    <source>
        <dbReference type="SAM" id="Phobius"/>
    </source>
</evidence>
<name>B0G599_9FIRM</name>
<keyword evidence="1" id="KW-0472">Membrane</keyword>